<protein>
    <recommendedName>
        <fullName evidence="3">Transposase</fullName>
    </recommendedName>
</protein>
<dbReference type="Proteomes" id="UP001302666">
    <property type="component" value="Chromosome"/>
</dbReference>
<dbReference type="RefSeq" id="WP_106162862.1">
    <property type="nucleotide sequence ID" value="NZ_CP136704.1"/>
</dbReference>
<sequence length="74" mass="8607">MISRSIYRPFRCVEVMMRRQNRGKGLGAPLLVQPLPRWGKFGNPHKRFAEILKINPDMAASWALDRNRIAARFV</sequence>
<accession>A0ABZ0HIN0</accession>
<gene>
    <name evidence="1" type="ORF">R1T40_08185</name>
</gene>
<proteinExistence type="predicted"/>
<dbReference type="EMBL" id="CP136704">
    <property type="protein sequence ID" value="WOI34693.1"/>
    <property type="molecule type" value="Genomic_DNA"/>
</dbReference>
<reference evidence="1 2" key="1">
    <citation type="submission" date="2023-10" db="EMBL/GenBank/DDBJ databases">
        <title>Eight complete genome sequences of bacteria isolated from laboratory stock of Giant Kelp gametophytes.</title>
        <authorList>
            <person name="Tolentino B."/>
            <person name="Nuzhdin S."/>
        </authorList>
    </citation>
    <scope>NUCLEOTIDE SEQUENCE [LARGE SCALE GENOMIC DNA]</scope>
    <source>
        <strain evidence="1 2">LC.270.F.C4</strain>
    </source>
</reference>
<evidence type="ECO:0000313" key="1">
    <source>
        <dbReference type="EMBL" id="WOI34693.1"/>
    </source>
</evidence>
<organism evidence="1 2">
    <name type="scientific">Tritonibacter scottomollicae</name>
    <name type="common">Epibacterium scottomollicae</name>
    <dbReference type="NCBI Taxonomy" id="483013"/>
    <lineage>
        <taxon>Bacteria</taxon>
        <taxon>Pseudomonadati</taxon>
        <taxon>Pseudomonadota</taxon>
        <taxon>Alphaproteobacteria</taxon>
        <taxon>Rhodobacterales</taxon>
        <taxon>Paracoccaceae</taxon>
        <taxon>Tritonibacter</taxon>
    </lineage>
</organism>
<keyword evidence="2" id="KW-1185">Reference proteome</keyword>
<name>A0ABZ0HIN0_TRISK</name>
<evidence type="ECO:0008006" key="3">
    <source>
        <dbReference type="Google" id="ProtNLM"/>
    </source>
</evidence>
<evidence type="ECO:0000313" key="2">
    <source>
        <dbReference type="Proteomes" id="UP001302666"/>
    </source>
</evidence>